<reference evidence="4 5" key="1">
    <citation type="submission" date="2018-01" db="EMBL/GenBank/DDBJ databases">
        <title>Draft genome sequence of Sphaerisporangium sp. 7K107.</title>
        <authorList>
            <person name="Sahin N."/>
            <person name="Saygin H."/>
            <person name="Ay H."/>
        </authorList>
    </citation>
    <scope>NUCLEOTIDE SEQUENCE [LARGE SCALE GENOMIC DNA]</scope>
    <source>
        <strain evidence="4 5">7K107</strain>
    </source>
</reference>
<keyword evidence="2 4" id="KW-0808">Transferase</keyword>
<name>A0A2W2GHN4_9ACTN</name>
<keyword evidence="5" id="KW-1185">Reference proteome</keyword>
<comment type="caution">
    <text evidence="4">The sequence shown here is derived from an EMBL/GenBank/DDBJ whole genome shotgun (WGS) entry which is preliminary data.</text>
</comment>
<dbReference type="InterPro" id="IPR008278">
    <property type="entry name" value="4-PPantetheinyl_Trfase_dom"/>
</dbReference>
<organism evidence="4 5">
    <name type="scientific">Spongiactinospora gelatinilytica</name>
    <dbReference type="NCBI Taxonomy" id="2666298"/>
    <lineage>
        <taxon>Bacteria</taxon>
        <taxon>Bacillati</taxon>
        <taxon>Actinomycetota</taxon>
        <taxon>Actinomycetes</taxon>
        <taxon>Streptosporangiales</taxon>
        <taxon>Streptosporangiaceae</taxon>
        <taxon>Spongiactinospora</taxon>
    </lineage>
</organism>
<comment type="similarity">
    <text evidence="1">Belongs to the P-Pant transferase superfamily. Gsp/Sfp/HetI/AcpT family.</text>
</comment>
<dbReference type="RefSeq" id="WP_111167517.1">
    <property type="nucleotide sequence ID" value="NZ_POUA01000087.1"/>
</dbReference>
<sequence length="272" mass="28753">MAQIQLPAHALAPAGAAPPGRLPAQGEVWVWWSRVRSDLAASYLARNAMSAEETSRLAAMRRAAARDRFVLGSALVRSAAGHHLGLPPERVVVDRRCATCGKPHGKPAIPGGSGLEISLSHTDALVVCAVARRTPIGVDVEDGAALLDGDAVAGMVLAPGEEAAYRDLPPAGRRAALLTYWTRKEALLKATGDGLRVPMRRIEVTGPREDPRVIRWEQGPEPESLSMVTLRGPAGRFLGPAVAALAVIGEPPHHLVELDATSTFTARSDHDG</sequence>
<evidence type="ECO:0000313" key="4">
    <source>
        <dbReference type="EMBL" id="PZG47433.1"/>
    </source>
</evidence>
<dbReference type="InterPro" id="IPR037143">
    <property type="entry name" value="4-PPantetheinyl_Trfase_dom_sf"/>
</dbReference>
<dbReference type="Gene3D" id="3.90.470.20">
    <property type="entry name" value="4'-phosphopantetheinyl transferase domain"/>
    <property type="match status" value="2"/>
</dbReference>
<dbReference type="Proteomes" id="UP000248544">
    <property type="component" value="Unassembled WGS sequence"/>
</dbReference>
<dbReference type="GO" id="GO:0000287">
    <property type="term" value="F:magnesium ion binding"/>
    <property type="evidence" value="ECO:0007669"/>
    <property type="project" value="InterPro"/>
</dbReference>
<dbReference type="PANTHER" id="PTHR12215">
    <property type="entry name" value="PHOSPHOPANTETHEINE TRANSFERASE"/>
    <property type="match status" value="1"/>
</dbReference>
<evidence type="ECO:0000256" key="1">
    <source>
        <dbReference type="ARBA" id="ARBA00010990"/>
    </source>
</evidence>
<dbReference type="GO" id="GO:0005829">
    <property type="term" value="C:cytosol"/>
    <property type="evidence" value="ECO:0007669"/>
    <property type="project" value="TreeGrafter"/>
</dbReference>
<evidence type="ECO:0000313" key="5">
    <source>
        <dbReference type="Proteomes" id="UP000248544"/>
    </source>
</evidence>
<dbReference type="SUPFAM" id="SSF56214">
    <property type="entry name" value="4'-phosphopantetheinyl transferase"/>
    <property type="match status" value="2"/>
</dbReference>
<evidence type="ECO:0000256" key="2">
    <source>
        <dbReference type="ARBA" id="ARBA00022679"/>
    </source>
</evidence>
<dbReference type="GO" id="GO:0019878">
    <property type="term" value="P:lysine biosynthetic process via aminoadipic acid"/>
    <property type="evidence" value="ECO:0007669"/>
    <property type="project" value="TreeGrafter"/>
</dbReference>
<protein>
    <submittedName>
        <fullName evidence="4">4-phosphopantetheinyl transferase</fullName>
    </submittedName>
</protein>
<accession>A0A2W2GHN4</accession>
<feature type="domain" description="4'-phosphopantetheinyl transferase" evidence="3">
    <location>
        <begin position="135"/>
        <end position="227"/>
    </location>
</feature>
<dbReference type="EMBL" id="POUA01000087">
    <property type="protein sequence ID" value="PZG47433.1"/>
    <property type="molecule type" value="Genomic_DNA"/>
</dbReference>
<dbReference type="AlphaFoldDB" id="A0A2W2GHN4"/>
<dbReference type="InterPro" id="IPR050559">
    <property type="entry name" value="P-Pant_transferase_sf"/>
</dbReference>
<proteinExistence type="inferred from homology"/>
<dbReference type="GO" id="GO:0008897">
    <property type="term" value="F:holo-[acyl-carrier-protein] synthase activity"/>
    <property type="evidence" value="ECO:0007669"/>
    <property type="project" value="InterPro"/>
</dbReference>
<dbReference type="PANTHER" id="PTHR12215:SF10">
    <property type="entry name" value="L-AMINOADIPATE-SEMIALDEHYDE DEHYDROGENASE-PHOSPHOPANTETHEINYL TRANSFERASE"/>
    <property type="match status" value="1"/>
</dbReference>
<gene>
    <name evidence="4" type="ORF">C1I98_13500</name>
</gene>
<evidence type="ECO:0000259" key="3">
    <source>
        <dbReference type="Pfam" id="PF01648"/>
    </source>
</evidence>
<dbReference type="Pfam" id="PF01648">
    <property type="entry name" value="ACPS"/>
    <property type="match status" value="1"/>
</dbReference>